<evidence type="ECO:0000313" key="2">
    <source>
        <dbReference type="Proteomes" id="UP000044602"/>
    </source>
</evidence>
<reference evidence="1 2" key="1">
    <citation type="submission" date="2015-05" db="EMBL/GenBank/DDBJ databases">
        <authorList>
            <person name="Wang D.B."/>
            <person name="Wang M."/>
        </authorList>
    </citation>
    <scope>NUCLEOTIDE SEQUENCE [LARGE SCALE GENOMIC DNA]</scope>
    <source>
        <strain evidence="1">VL1</strain>
    </source>
</reference>
<evidence type="ECO:0000313" key="1">
    <source>
        <dbReference type="EMBL" id="CRK30363.1"/>
    </source>
</evidence>
<organism evidence="1 2">
    <name type="scientific">Verticillium longisporum</name>
    <name type="common">Verticillium dahliae var. longisporum</name>
    <dbReference type="NCBI Taxonomy" id="100787"/>
    <lineage>
        <taxon>Eukaryota</taxon>
        <taxon>Fungi</taxon>
        <taxon>Dikarya</taxon>
        <taxon>Ascomycota</taxon>
        <taxon>Pezizomycotina</taxon>
        <taxon>Sordariomycetes</taxon>
        <taxon>Hypocreomycetidae</taxon>
        <taxon>Glomerellales</taxon>
        <taxon>Plectosphaerellaceae</taxon>
        <taxon>Verticillium</taxon>
    </lineage>
</organism>
<keyword evidence="2" id="KW-1185">Reference proteome</keyword>
<dbReference type="AlphaFoldDB" id="A0A0G4M7U1"/>
<sequence>MARRRGLSLSDEKVVDSEYVRSPSAANWSTLCAGAWVWKIGTERLCSERGYGLMCFQAQVRSRTGWQMICKETGRWGFAALC</sequence>
<dbReference type="Proteomes" id="UP000044602">
    <property type="component" value="Unassembled WGS sequence"/>
</dbReference>
<gene>
    <name evidence="1" type="ORF">BN1708_000895</name>
</gene>
<protein>
    <submittedName>
        <fullName evidence="1">Uncharacterized protein</fullName>
    </submittedName>
</protein>
<accession>A0A0G4M7U1</accession>
<dbReference type="EMBL" id="CVQH01021417">
    <property type="protein sequence ID" value="CRK30363.1"/>
    <property type="molecule type" value="Genomic_DNA"/>
</dbReference>
<name>A0A0G4M7U1_VERLO</name>
<proteinExistence type="predicted"/>